<dbReference type="InterPro" id="IPR036397">
    <property type="entry name" value="RNaseH_sf"/>
</dbReference>
<proteinExistence type="predicted"/>
<dbReference type="InterPro" id="IPR038717">
    <property type="entry name" value="Tc1-like_DDE_dom"/>
</dbReference>
<name>A0ABP0VI11_9BRYO</name>
<protein>
    <recommendedName>
        <fullName evidence="1">Tc1-like transposase DDE domain-containing protein</fullName>
    </recommendedName>
</protein>
<dbReference type="Pfam" id="PF13358">
    <property type="entry name" value="DDE_3"/>
    <property type="match status" value="1"/>
</dbReference>
<comment type="caution">
    <text evidence="2">The sequence shown here is derived from an EMBL/GenBank/DDBJ whole genome shotgun (WGS) entry which is preliminary data.</text>
</comment>
<evidence type="ECO:0000313" key="3">
    <source>
        <dbReference type="Proteomes" id="UP001497444"/>
    </source>
</evidence>
<dbReference type="Pfam" id="PF13565">
    <property type="entry name" value="HTH_32"/>
    <property type="match status" value="1"/>
</dbReference>
<sequence length="259" mass="29686">MPAVAIIHHVEPEELRRLGREQTSGRNGITDVRDSQCTGWIEREMQQPMLGWRGKGLRDWVHRFNAEGVEGLRDRPHKGRPRRMHKGIEEAFCKRVDKGPDANTDKLAQGRACPMIYAMNVPTFSEPYVRRAIRVWRLFFPMLISPAMNMHLRAISAHVEKESMQPLSLMVLAGIKKVEKLSVPDNITLIRLPSYSPELNAQENVWEYLRPNYLAGKVFDTYDEIVDGCCMAWNALIATPGKIKSIASRDWLNLQQVNL</sequence>
<accession>A0ABP0VI11</accession>
<evidence type="ECO:0000313" key="2">
    <source>
        <dbReference type="EMBL" id="CAK9252645.1"/>
    </source>
</evidence>
<feature type="domain" description="Tc1-like transposase DDE" evidence="1">
    <location>
        <begin position="158"/>
        <end position="225"/>
    </location>
</feature>
<dbReference type="Gene3D" id="3.30.420.10">
    <property type="entry name" value="Ribonuclease H-like superfamily/Ribonuclease H"/>
    <property type="match status" value="1"/>
</dbReference>
<dbReference type="EMBL" id="CAXAQS010000680">
    <property type="protein sequence ID" value="CAK9252645.1"/>
    <property type="molecule type" value="Genomic_DNA"/>
</dbReference>
<evidence type="ECO:0000259" key="1">
    <source>
        <dbReference type="Pfam" id="PF13358"/>
    </source>
</evidence>
<gene>
    <name evidence="2" type="ORF">CSSPJE1EN1_LOCUS28023</name>
</gene>
<reference evidence="2" key="1">
    <citation type="submission" date="2024-02" db="EMBL/GenBank/DDBJ databases">
        <authorList>
            <consortium name="ELIXIR-Norway"/>
            <consortium name="Elixir Norway"/>
        </authorList>
    </citation>
    <scope>NUCLEOTIDE SEQUENCE</scope>
</reference>
<organism evidence="2 3">
    <name type="scientific">Sphagnum jensenii</name>
    <dbReference type="NCBI Taxonomy" id="128206"/>
    <lineage>
        <taxon>Eukaryota</taxon>
        <taxon>Viridiplantae</taxon>
        <taxon>Streptophyta</taxon>
        <taxon>Embryophyta</taxon>
        <taxon>Bryophyta</taxon>
        <taxon>Sphagnophytina</taxon>
        <taxon>Sphagnopsida</taxon>
        <taxon>Sphagnales</taxon>
        <taxon>Sphagnaceae</taxon>
        <taxon>Sphagnum</taxon>
    </lineage>
</organism>
<keyword evidence="3" id="KW-1185">Reference proteome</keyword>
<dbReference type="Proteomes" id="UP001497444">
    <property type="component" value="Unassembled WGS sequence"/>
</dbReference>